<gene>
    <name evidence="1" type="ORF">EHP00_2210</name>
</gene>
<evidence type="ECO:0000313" key="1">
    <source>
        <dbReference type="EMBL" id="OQS54271.1"/>
    </source>
</evidence>
<accession>A0A1W0E4X1</accession>
<dbReference type="VEuPathDB" id="MicrosporidiaDB:EHP00_2210"/>
<dbReference type="AlphaFoldDB" id="A0A1W0E4X1"/>
<keyword evidence="2" id="KW-1185">Reference proteome</keyword>
<evidence type="ECO:0000313" key="2">
    <source>
        <dbReference type="Proteomes" id="UP000192758"/>
    </source>
</evidence>
<name>A0A1W0E4X1_9MICR</name>
<dbReference type="EMBL" id="MNPJ01000021">
    <property type="protein sequence ID" value="OQS54271.1"/>
    <property type="molecule type" value="Genomic_DNA"/>
</dbReference>
<protein>
    <submittedName>
        <fullName evidence="1">Uncharacterized protein</fullName>
    </submittedName>
</protein>
<proteinExistence type="predicted"/>
<organism evidence="1 2">
    <name type="scientific">Ecytonucleospora hepatopenaei</name>
    <dbReference type="NCBI Taxonomy" id="646526"/>
    <lineage>
        <taxon>Eukaryota</taxon>
        <taxon>Fungi</taxon>
        <taxon>Fungi incertae sedis</taxon>
        <taxon>Microsporidia</taxon>
        <taxon>Enterocytozoonidae</taxon>
        <taxon>Ecytonucleospora</taxon>
    </lineage>
</organism>
<sequence length="54" mass="6650">MILIVIYNFGSNTNIYKDISYNQSYTLNNEYNDNKYINEYNDNKYINEYNEYII</sequence>
<dbReference type="Proteomes" id="UP000192758">
    <property type="component" value="Unassembled WGS sequence"/>
</dbReference>
<reference evidence="1 2" key="1">
    <citation type="journal article" date="2017" name="Environ. Microbiol.">
        <title>Decay of the glycolytic pathway and adaptation to intranuclear parasitism within Enterocytozoonidae microsporidia.</title>
        <authorList>
            <person name="Wiredu Boakye D."/>
            <person name="Jaroenlak P."/>
            <person name="Prachumwat A."/>
            <person name="Williams T.A."/>
            <person name="Bateman K.S."/>
            <person name="Itsathitphaisarn O."/>
            <person name="Sritunyalucksana K."/>
            <person name="Paszkiewicz K.H."/>
            <person name="Moore K.A."/>
            <person name="Stentiford G.D."/>
            <person name="Williams B.A."/>
        </authorList>
    </citation>
    <scope>NUCLEOTIDE SEQUENCE [LARGE SCALE GENOMIC DNA]</scope>
    <source>
        <strain evidence="1 2">TH1</strain>
    </source>
</reference>
<comment type="caution">
    <text evidence="1">The sequence shown here is derived from an EMBL/GenBank/DDBJ whole genome shotgun (WGS) entry which is preliminary data.</text>
</comment>